<dbReference type="SUPFAM" id="SSF53448">
    <property type="entry name" value="Nucleotide-diphospho-sugar transferases"/>
    <property type="match status" value="1"/>
</dbReference>
<evidence type="ECO:0000313" key="3">
    <source>
        <dbReference type="Proteomes" id="UP000823844"/>
    </source>
</evidence>
<comment type="caution">
    <text evidence="2">The sequence shown here is derived from an EMBL/GenBank/DDBJ whole genome shotgun (WGS) entry which is preliminary data.</text>
</comment>
<dbReference type="InterPro" id="IPR029044">
    <property type="entry name" value="Nucleotide-diphossugar_trans"/>
</dbReference>
<dbReference type="PANTHER" id="PTHR22916:SF3">
    <property type="entry name" value="UDP-GLCNAC:BETAGAL BETA-1,3-N-ACETYLGLUCOSAMINYLTRANSFERASE-LIKE PROTEIN 1"/>
    <property type="match status" value="1"/>
</dbReference>
<reference evidence="2" key="2">
    <citation type="submission" date="2021-04" db="EMBL/GenBank/DDBJ databases">
        <authorList>
            <person name="Gilroy R."/>
        </authorList>
    </citation>
    <scope>NUCLEOTIDE SEQUENCE</scope>
    <source>
        <strain evidence="2">F6-686</strain>
    </source>
</reference>
<dbReference type="EMBL" id="JAHLFT010000084">
    <property type="protein sequence ID" value="MBU3828748.1"/>
    <property type="molecule type" value="Genomic_DNA"/>
</dbReference>
<evidence type="ECO:0000313" key="2">
    <source>
        <dbReference type="EMBL" id="MBU3828748.1"/>
    </source>
</evidence>
<accession>A0A9E2KT30</accession>
<dbReference type="Proteomes" id="UP000823844">
    <property type="component" value="Unassembled WGS sequence"/>
</dbReference>
<feature type="domain" description="Glycosyltransferase 2-like" evidence="1">
    <location>
        <begin position="6"/>
        <end position="124"/>
    </location>
</feature>
<dbReference type="Gene3D" id="3.90.550.10">
    <property type="entry name" value="Spore Coat Polysaccharide Biosynthesis Protein SpsA, Chain A"/>
    <property type="match status" value="1"/>
</dbReference>
<organism evidence="2 3">
    <name type="scientific">Candidatus Lactobacillus pullistercoris</name>
    <dbReference type="NCBI Taxonomy" id="2838636"/>
    <lineage>
        <taxon>Bacteria</taxon>
        <taxon>Bacillati</taxon>
        <taxon>Bacillota</taxon>
        <taxon>Bacilli</taxon>
        <taxon>Lactobacillales</taxon>
        <taxon>Lactobacillaceae</taxon>
        <taxon>Lactobacillus</taxon>
    </lineage>
</organism>
<evidence type="ECO:0000259" key="1">
    <source>
        <dbReference type="Pfam" id="PF00535"/>
    </source>
</evidence>
<dbReference type="InterPro" id="IPR001173">
    <property type="entry name" value="Glyco_trans_2-like"/>
</dbReference>
<dbReference type="CDD" id="cd04196">
    <property type="entry name" value="GT_2_like_d"/>
    <property type="match status" value="1"/>
</dbReference>
<gene>
    <name evidence="2" type="ORF">H9806_06445</name>
</gene>
<sequence length="295" mass="34211">MKTVQVLLSTYNGGKYLERQLDSIFDQKEVKVKLLVRDDGSTDNTRKILEKYKKKFSLTIILGSNLGFARSFWRLVQKANNADYYAFCDQDDIWENDKLISAVKKIEDKHLSSSVPVLYTSNVTAINNNLKVIKKKAFAFDGVLTFPDSLQRSVLPGCTFVFNDALLKYARKYNGKIIAHDWLMYQLAELFGIVVYDSKPHMKYRIHEGNTIGISSPAQELVDKIKRQFTTRDVPRRSEIAQNILNTYTYEIPANKKRVLKLFTQAKSPQNWYKILKIKEYRNVDFILMLLLGRI</sequence>
<name>A0A9E2KT30_9LACO</name>
<dbReference type="Pfam" id="PF00535">
    <property type="entry name" value="Glycos_transf_2"/>
    <property type="match status" value="1"/>
</dbReference>
<reference evidence="2" key="1">
    <citation type="journal article" date="2021" name="PeerJ">
        <title>Extensive microbial diversity within the chicken gut microbiome revealed by metagenomics and culture.</title>
        <authorList>
            <person name="Gilroy R."/>
            <person name="Ravi A."/>
            <person name="Getino M."/>
            <person name="Pursley I."/>
            <person name="Horton D.L."/>
            <person name="Alikhan N.F."/>
            <person name="Baker D."/>
            <person name="Gharbi K."/>
            <person name="Hall N."/>
            <person name="Watson M."/>
            <person name="Adriaenssens E.M."/>
            <person name="Foster-Nyarko E."/>
            <person name="Jarju S."/>
            <person name="Secka A."/>
            <person name="Antonio M."/>
            <person name="Oren A."/>
            <person name="Chaudhuri R.R."/>
            <person name="La Ragione R."/>
            <person name="Hildebrand F."/>
            <person name="Pallen M.J."/>
        </authorList>
    </citation>
    <scope>NUCLEOTIDE SEQUENCE</scope>
    <source>
        <strain evidence="2">F6-686</strain>
    </source>
</reference>
<protein>
    <submittedName>
        <fullName evidence="2">Glycosyltransferase family 2 protein</fullName>
    </submittedName>
</protein>
<dbReference type="PANTHER" id="PTHR22916">
    <property type="entry name" value="GLYCOSYLTRANSFERASE"/>
    <property type="match status" value="1"/>
</dbReference>
<proteinExistence type="predicted"/>
<dbReference type="AlphaFoldDB" id="A0A9E2KT30"/>
<dbReference type="GO" id="GO:0016758">
    <property type="term" value="F:hexosyltransferase activity"/>
    <property type="evidence" value="ECO:0007669"/>
    <property type="project" value="UniProtKB-ARBA"/>
</dbReference>